<accession>A0A059G177</accession>
<protein>
    <submittedName>
        <fullName evidence="1">Uncharacterized protein</fullName>
    </submittedName>
</protein>
<reference evidence="1 2" key="1">
    <citation type="journal article" date="2014" name="Antonie Van Leeuwenhoek">
        <title>Hyphomonas beringensis sp. nov. and Hyphomonas chukchiensis sp. nov., isolated from surface seawater of the Bering Sea and Chukchi Sea.</title>
        <authorList>
            <person name="Li C."/>
            <person name="Lai Q."/>
            <person name="Li G."/>
            <person name="Dong C."/>
            <person name="Wang J."/>
            <person name="Liao Y."/>
            <person name="Shao Z."/>
        </authorList>
    </citation>
    <scope>NUCLEOTIDE SEQUENCE [LARGE SCALE GENOMIC DNA]</scope>
    <source>
        <strain evidence="1 2">SCH89</strain>
    </source>
</reference>
<dbReference type="EMBL" id="ARYL01000074">
    <property type="protein sequence ID" value="KCZ99320.1"/>
    <property type="molecule type" value="Genomic_DNA"/>
</dbReference>
<dbReference type="RefSeq" id="WP_051625156.1">
    <property type="nucleotide sequence ID" value="NZ_ARYL01000074.1"/>
</dbReference>
<comment type="caution">
    <text evidence="1">The sequence shown here is derived from an EMBL/GenBank/DDBJ whole genome shotgun (WGS) entry which is preliminary data.</text>
</comment>
<evidence type="ECO:0000313" key="1">
    <source>
        <dbReference type="EMBL" id="KCZ99320.1"/>
    </source>
</evidence>
<dbReference type="AlphaFoldDB" id="A0A059G177"/>
<sequence>MDLRTLEMKTSEAIRKDGAEAMSRRAAKLSRLVAEAAPATGAETALAHALRTRRRLRRPLSSAV</sequence>
<dbReference type="STRING" id="1280953.HOC_19961"/>
<dbReference type="PATRIC" id="fig|1280953.3.peg.3977"/>
<dbReference type="Proteomes" id="UP000024942">
    <property type="component" value="Unassembled WGS sequence"/>
</dbReference>
<gene>
    <name evidence="1" type="ORF">HOC_19961</name>
</gene>
<evidence type="ECO:0000313" key="2">
    <source>
        <dbReference type="Proteomes" id="UP000024942"/>
    </source>
</evidence>
<name>A0A059G177_9PROT</name>
<organism evidence="1 2">
    <name type="scientific">Hyphomonas oceanitis SCH89</name>
    <dbReference type="NCBI Taxonomy" id="1280953"/>
    <lineage>
        <taxon>Bacteria</taxon>
        <taxon>Pseudomonadati</taxon>
        <taxon>Pseudomonadota</taxon>
        <taxon>Alphaproteobacteria</taxon>
        <taxon>Hyphomonadales</taxon>
        <taxon>Hyphomonadaceae</taxon>
        <taxon>Hyphomonas</taxon>
    </lineage>
</organism>
<keyword evidence="2" id="KW-1185">Reference proteome</keyword>
<dbReference type="OrthoDB" id="10004506at2"/>
<proteinExistence type="predicted"/>